<feature type="region of interest" description="Disordered" evidence="9">
    <location>
        <begin position="1"/>
        <end position="22"/>
    </location>
</feature>
<dbReference type="PROSITE" id="PS00028">
    <property type="entry name" value="ZINC_FINGER_C2H2_1"/>
    <property type="match status" value="2"/>
</dbReference>
<dbReference type="GO" id="GO:0000981">
    <property type="term" value="F:DNA-binding transcription factor activity, RNA polymerase II-specific"/>
    <property type="evidence" value="ECO:0007669"/>
    <property type="project" value="TreeGrafter"/>
</dbReference>
<evidence type="ECO:0000256" key="1">
    <source>
        <dbReference type="ARBA" id="ARBA00004123"/>
    </source>
</evidence>
<keyword evidence="12" id="KW-1185">Reference proteome</keyword>
<name>A0A3Q1FD36_9TELE</name>
<evidence type="ECO:0000259" key="10">
    <source>
        <dbReference type="PROSITE" id="PS50157"/>
    </source>
</evidence>
<evidence type="ECO:0000256" key="6">
    <source>
        <dbReference type="ARBA" id="ARBA00022833"/>
    </source>
</evidence>
<keyword evidence="6" id="KW-0862">Zinc</keyword>
<sequence length="109" mass="12629">VKPKKSHNREISHSNNVDKTHTGEKRYSCETCGKRFSHPSDLTAHMRMHTGEKPFSCERCGKSFSQRGSLTVHMRTHTGEKQYLCETCGKRFSQNIYLTILRQQRKSSL</sequence>
<reference evidence="11" key="1">
    <citation type="submission" date="2025-08" db="UniProtKB">
        <authorList>
            <consortium name="Ensembl"/>
        </authorList>
    </citation>
    <scope>IDENTIFICATION</scope>
</reference>
<dbReference type="SMART" id="SM00355">
    <property type="entry name" value="ZnF_C2H2"/>
    <property type="match status" value="2"/>
</dbReference>
<feature type="domain" description="C2H2-type" evidence="10">
    <location>
        <begin position="55"/>
        <end position="82"/>
    </location>
</feature>
<proteinExistence type="inferred from homology"/>
<keyword evidence="5 8" id="KW-0863">Zinc-finger</keyword>
<protein>
    <recommendedName>
        <fullName evidence="10">C2H2-type domain-containing protein</fullName>
    </recommendedName>
</protein>
<evidence type="ECO:0000256" key="5">
    <source>
        <dbReference type="ARBA" id="ARBA00022771"/>
    </source>
</evidence>
<feature type="compositionally biased region" description="Basic and acidic residues" evidence="9">
    <location>
        <begin position="8"/>
        <end position="22"/>
    </location>
</feature>
<evidence type="ECO:0000313" key="11">
    <source>
        <dbReference type="Ensembl" id="ENSAPOP00000013807.1"/>
    </source>
</evidence>
<dbReference type="Proteomes" id="UP000257200">
    <property type="component" value="Unplaced"/>
</dbReference>
<keyword evidence="3" id="KW-0479">Metal-binding</keyword>
<dbReference type="Pfam" id="PF00096">
    <property type="entry name" value="zf-C2H2"/>
    <property type="match status" value="2"/>
</dbReference>
<evidence type="ECO:0000256" key="9">
    <source>
        <dbReference type="SAM" id="MobiDB-lite"/>
    </source>
</evidence>
<evidence type="ECO:0000256" key="8">
    <source>
        <dbReference type="PROSITE-ProRule" id="PRU00042"/>
    </source>
</evidence>
<dbReference type="PROSITE" id="PS50157">
    <property type="entry name" value="ZINC_FINGER_C2H2_2"/>
    <property type="match status" value="2"/>
</dbReference>
<dbReference type="GO" id="GO:0005634">
    <property type="term" value="C:nucleus"/>
    <property type="evidence" value="ECO:0007669"/>
    <property type="project" value="UniProtKB-SubCell"/>
</dbReference>
<dbReference type="FunFam" id="3.30.160.60:FF:001158">
    <property type="entry name" value="zinc finger protein 22"/>
    <property type="match status" value="1"/>
</dbReference>
<evidence type="ECO:0000256" key="2">
    <source>
        <dbReference type="ARBA" id="ARBA00006991"/>
    </source>
</evidence>
<organism evidence="11 12">
    <name type="scientific">Acanthochromis polyacanthus</name>
    <name type="common">spiny chromis</name>
    <dbReference type="NCBI Taxonomy" id="80966"/>
    <lineage>
        <taxon>Eukaryota</taxon>
        <taxon>Metazoa</taxon>
        <taxon>Chordata</taxon>
        <taxon>Craniata</taxon>
        <taxon>Vertebrata</taxon>
        <taxon>Euteleostomi</taxon>
        <taxon>Actinopterygii</taxon>
        <taxon>Neopterygii</taxon>
        <taxon>Teleostei</taxon>
        <taxon>Neoteleostei</taxon>
        <taxon>Acanthomorphata</taxon>
        <taxon>Ovalentaria</taxon>
        <taxon>Pomacentridae</taxon>
        <taxon>Acanthochromis</taxon>
    </lineage>
</organism>
<dbReference type="InParanoid" id="A0A3Q1FD36"/>
<dbReference type="STRING" id="80966.ENSAPOP00000013807"/>
<dbReference type="GeneTree" id="ENSGT01150000286977"/>
<feature type="domain" description="C2H2-type" evidence="10">
    <location>
        <begin position="27"/>
        <end position="54"/>
    </location>
</feature>
<evidence type="ECO:0000256" key="4">
    <source>
        <dbReference type="ARBA" id="ARBA00022737"/>
    </source>
</evidence>
<dbReference type="PANTHER" id="PTHR24394">
    <property type="entry name" value="ZINC FINGER PROTEIN"/>
    <property type="match status" value="1"/>
</dbReference>
<reference evidence="11" key="2">
    <citation type="submission" date="2025-09" db="UniProtKB">
        <authorList>
            <consortium name="Ensembl"/>
        </authorList>
    </citation>
    <scope>IDENTIFICATION</scope>
</reference>
<dbReference type="PANTHER" id="PTHR24394:SF29">
    <property type="entry name" value="MYONEURIN"/>
    <property type="match status" value="1"/>
</dbReference>
<evidence type="ECO:0000313" key="12">
    <source>
        <dbReference type="Proteomes" id="UP000257200"/>
    </source>
</evidence>
<dbReference type="FunFam" id="3.30.160.60:FF:000100">
    <property type="entry name" value="Zinc finger 45-like"/>
    <property type="match status" value="1"/>
</dbReference>
<dbReference type="Gene3D" id="3.30.160.60">
    <property type="entry name" value="Classic Zinc Finger"/>
    <property type="match status" value="3"/>
</dbReference>
<dbReference type="Ensembl" id="ENSAPOT00000022073.1">
    <property type="protein sequence ID" value="ENSAPOP00000013807.1"/>
    <property type="gene ID" value="ENSAPOG00000016615.1"/>
</dbReference>
<dbReference type="InterPro" id="IPR036236">
    <property type="entry name" value="Znf_C2H2_sf"/>
</dbReference>
<dbReference type="AlphaFoldDB" id="A0A3Q1FD36"/>
<evidence type="ECO:0000256" key="3">
    <source>
        <dbReference type="ARBA" id="ARBA00022723"/>
    </source>
</evidence>
<dbReference type="FunFam" id="3.30.160.60:FF:000475">
    <property type="entry name" value="zinc finger protein 32 isoform X1"/>
    <property type="match status" value="1"/>
</dbReference>
<dbReference type="GO" id="GO:0008270">
    <property type="term" value="F:zinc ion binding"/>
    <property type="evidence" value="ECO:0007669"/>
    <property type="project" value="UniProtKB-KW"/>
</dbReference>
<evidence type="ECO:0000256" key="7">
    <source>
        <dbReference type="ARBA" id="ARBA00023242"/>
    </source>
</evidence>
<accession>A0A3Q1FD36</accession>
<dbReference type="InterPro" id="IPR013087">
    <property type="entry name" value="Znf_C2H2_type"/>
</dbReference>
<keyword evidence="4" id="KW-0677">Repeat</keyword>
<comment type="similarity">
    <text evidence="2">Belongs to the krueppel C2H2-type zinc-finger protein family.</text>
</comment>
<dbReference type="SUPFAM" id="SSF57667">
    <property type="entry name" value="beta-beta-alpha zinc fingers"/>
    <property type="match status" value="2"/>
</dbReference>
<comment type="subcellular location">
    <subcellularLocation>
        <location evidence="1">Nucleus</location>
    </subcellularLocation>
</comment>
<keyword evidence="7" id="KW-0539">Nucleus</keyword>